<evidence type="ECO:0000259" key="1">
    <source>
        <dbReference type="Pfam" id="PF18922"/>
    </source>
</evidence>
<accession>A0A1Y5I3R3</accession>
<name>A0A1Y5I3R3_OSTTA</name>
<dbReference type="AlphaFoldDB" id="A0A1Y5I3R3"/>
<dbReference type="Pfam" id="PF18922">
    <property type="entry name" value="DUF5672"/>
    <property type="match status" value="1"/>
</dbReference>
<proteinExistence type="predicted"/>
<evidence type="ECO:0000313" key="2">
    <source>
        <dbReference type="EMBL" id="OUS41755.1"/>
    </source>
</evidence>
<organism evidence="2">
    <name type="scientific">Ostreococcus tauri</name>
    <name type="common">Marine green alga</name>
    <dbReference type="NCBI Taxonomy" id="70448"/>
    <lineage>
        <taxon>Eukaryota</taxon>
        <taxon>Viridiplantae</taxon>
        <taxon>Chlorophyta</taxon>
        <taxon>Mamiellophyceae</taxon>
        <taxon>Mamiellales</taxon>
        <taxon>Bathycoccaceae</taxon>
        <taxon>Ostreococcus</taxon>
    </lineage>
</organism>
<gene>
    <name evidence="2" type="ORF">BE221DRAFT_64910</name>
</gene>
<dbReference type="Proteomes" id="UP000195557">
    <property type="component" value="Unassembled WGS sequence"/>
</dbReference>
<feature type="domain" description="DUF5672" evidence="1">
    <location>
        <begin position="244"/>
        <end position="418"/>
    </location>
</feature>
<reference evidence="2" key="1">
    <citation type="submission" date="2017-04" db="EMBL/GenBank/DDBJ databases">
        <title>Population genomics of picophytoplankton unveils novel chromosome hypervariability.</title>
        <authorList>
            <consortium name="DOE Joint Genome Institute"/>
            <person name="Blanc-Mathieu R."/>
            <person name="Krasovec M."/>
            <person name="Hebrard M."/>
            <person name="Yau S."/>
            <person name="Desgranges E."/>
            <person name="Martin J."/>
            <person name="Schackwitz W."/>
            <person name="Kuo A."/>
            <person name="Salin G."/>
            <person name="Donnadieu C."/>
            <person name="Desdevises Y."/>
            <person name="Sanchez-Ferandin S."/>
            <person name="Moreau H."/>
            <person name="Rivals E."/>
            <person name="Grigoriev I.V."/>
            <person name="Grimsley N."/>
            <person name="Eyre-Walker A."/>
            <person name="Piganeau G."/>
        </authorList>
    </citation>
    <scope>NUCLEOTIDE SEQUENCE [LARGE SCALE GENOMIC DNA]</scope>
    <source>
        <strain evidence="2">RCC 1115</strain>
    </source>
</reference>
<dbReference type="InterPro" id="IPR043729">
    <property type="entry name" value="DUF5672"/>
</dbReference>
<sequence>MRRWKTRKRAPRVLLSRVRGFLLLHVIWFAFLVIFLRCCQKHPTPLPHGKAKKQDDDATWLSARSASFAARWKHHKWRNIAVYACLSTRKLPTVRSITRFVLACPSVFYEQRYDRLFRVPNVCVSHACLRPFGKAHYVYAEFVLKTFDAITAQTISPVEPTVDGKIAVLVEPRAHPLLEYAIKQVMTTLGRGWALQLFLSSTNEKYVRDRLRIHAGGMGENIVVTPLSRFGLDDMGEYGGVVQSAFSAHEAMYAEIRSEHILWFQVDVIMRSNIKSEWLQYAYVGAEWPGCEYPTCSPVTCTHICGGGNSGLSLRRKSKLQLVATRGTLPESLWGRGVGDDDANITFQSMDTRGYFASDRLHDNSKTQWFEDDVQISYKLSKLHLLPPGGIQSRFAIDQALAKSVRYSAHGATPAGMHKSWLTPRIAPDIIVELLQMPYDRALSF</sequence>
<protein>
    <recommendedName>
        <fullName evidence="1">DUF5672 domain-containing protein</fullName>
    </recommendedName>
</protein>
<dbReference type="EMBL" id="KZ155840">
    <property type="protein sequence ID" value="OUS41755.1"/>
    <property type="molecule type" value="Genomic_DNA"/>
</dbReference>